<dbReference type="SUPFAM" id="SSF50249">
    <property type="entry name" value="Nucleic acid-binding proteins"/>
    <property type="match status" value="1"/>
</dbReference>
<dbReference type="Pfam" id="PF04679">
    <property type="entry name" value="DNA_ligase_A_C"/>
    <property type="match status" value="1"/>
</dbReference>
<dbReference type="GO" id="GO:0006310">
    <property type="term" value="P:DNA recombination"/>
    <property type="evidence" value="ECO:0007669"/>
    <property type="project" value="InterPro"/>
</dbReference>
<dbReference type="PANTHER" id="PTHR45674">
    <property type="entry name" value="DNA LIGASE 1/3 FAMILY MEMBER"/>
    <property type="match status" value="1"/>
</dbReference>
<keyword evidence="11" id="KW-1185">Reference proteome</keyword>
<dbReference type="Proteomes" id="UP000023152">
    <property type="component" value="Unassembled WGS sequence"/>
</dbReference>
<evidence type="ECO:0000256" key="7">
    <source>
        <dbReference type="ARBA" id="ARBA00041666"/>
    </source>
</evidence>
<dbReference type="SUPFAM" id="SSF56091">
    <property type="entry name" value="DNA ligase/mRNA capping enzyme, catalytic domain"/>
    <property type="match status" value="1"/>
</dbReference>
<dbReference type="Pfam" id="PF01068">
    <property type="entry name" value="DNA_ligase_A_M"/>
    <property type="match status" value="1"/>
</dbReference>
<evidence type="ECO:0000313" key="10">
    <source>
        <dbReference type="EMBL" id="ETO18604.1"/>
    </source>
</evidence>
<evidence type="ECO:0000259" key="9">
    <source>
        <dbReference type="PROSITE" id="PS50160"/>
    </source>
</evidence>
<dbReference type="GO" id="GO:0003910">
    <property type="term" value="F:DNA ligase (ATP) activity"/>
    <property type="evidence" value="ECO:0007669"/>
    <property type="project" value="InterPro"/>
</dbReference>
<feature type="domain" description="ATP-dependent DNA ligase family profile" evidence="9">
    <location>
        <begin position="38"/>
        <end position="174"/>
    </location>
</feature>
<evidence type="ECO:0000256" key="3">
    <source>
        <dbReference type="ARBA" id="ARBA00022705"/>
    </source>
</evidence>
<evidence type="ECO:0000256" key="2">
    <source>
        <dbReference type="ARBA" id="ARBA00022598"/>
    </source>
</evidence>
<dbReference type="FunFam" id="2.40.50.140:FF:000062">
    <property type="entry name" value="DNA ligase"/>
    <property type="match status" value="1"/>
</dbReference>
<dbReference type="OrthoDB" id="206088at2759"/>
<dbReference type="EMBL" id="ASPP01014692">
    <property type="protein sequence ID" value="ETO18604.1"/>
    <property type="molecule type" value="Genomic_DNA"/>
</dbReference>
<evidence type="ECO:0000256" key="6">
    <source>
        <dbReference type="ARBA" id="ARBA00041131"/>
    </source>
</evidence>
<dbReference type="CDD" id="cd07969">
    <property type="entry name" value="OBF_DNA_ligase_I"/>
    <property type="match status" value="1"/>
</dbReference>
<dbReference type="PROSITE" id="PS00333">
    <property type="entry name" value="DNA_LIGASE_A2"/>
    <property type="match status" value="1"/>
</dbReference>
<keyword evidence="5" id="KW-0067">ATP-binding</keyword>
<dbReference type="InterPro" id="IPR012309">
    <property type="entry name" value="DNA_ligase_ATP-dep_C"/>
</dbReference>
<dbReference type="InterPro" id="IPR050191">
    <property type="entry name" value="ATP-dep_DNA_ligase"/>
</dbReference>
<dbReference type="InterPro" id="IPR016059">
    <property type="entry name" value="DNA_ligase_ATP-dep_CS"/>
</dbReference>
<dbReference type="AlphaFoldDB" id="X6MYN9"/>
<comment type="similarity">
    <text evidence="1 8">Belongs to the ATP-dependent DNA ligase family.</text>
</comment>
<dbReference type="GO" id="GO:0006273">
    <property type="term" value="P:lagging strand elongation"/>
    <property type="evidence" value="ECO:0007669"/>
    <property type="project" value="TreeGrafter"/>
</dbReference>
<dbReference type="GO" id="GO:0006281">
    <property type="term" value="P:DNA repair"/>
    <property type="evidence" value="ECO:0007669"/>
    <property type="project" value="InterPro"/>
</dbReference>
<dbReference type="PROSITE" id="PS50160">
    <property type="entry name" value="DNA_LIGASE_A3"/>
    <property type="match status" value="1"/>
</dbReference>
<dbReference type="GO" id="GO:0071897">
    <property type="term" value="P:DNA biosynthetic process"/>
    <property type="evidence" value="ECO:0007669"/>
    <property type="project" value="InterPro"/>
</dbReference>
<dbReference type="InterPro" id="IPR012310">
    <property type="entry name" value="DNA_ligase_ATP-dep_cent"/>
</dbReference>
<keyword evidence="3" id="KW-0235">DNA replication</keyword>
<evidence type="ECO:0000256" key="4">
    <source>
        <dbReference type="ARBA" id="ARBA00022741"/>
    </source>
</evidence>
<dbReference type="Gene3D" id="2.40.50.140">
    <property type="entry name" value="Nucleic acid-binding proteins"/>
    <property type="match status" value="1"/>
</dbReference>
<dbReference type="Gene3D" id="3.30.470.30">
    <property type="entry name" value="DNA ligase/mRNA capping enzyme"/>
    <property type="match status" value="1"/>
</dbReference>
<dbReference type="GO" id="GO:0005524">
    <property type="term" value="F:ATP binding"/>
    <property type="evidence" value="ECO:0007669"/>
    <property type="project" value="UniProtKB-KW"/>
</dbReference>
<sequence>MTQASAVIDSEVVAYDRKSNKILPFQQLTTRKHKGVDEGNITVQLCIFAFDLLFLNGQSLMLLPLHDRRHKLFELFNVKKGEFEFAQHKDTDDPEQIQSFLESAMQCSCEGLVVKTLDIDAMYESSKRSNNWLKIKKDYLDGIGDTLDLVLMGASFGTGKRTNVYGSYLLGCFNPQHGNYQSLCKCAIGLSDEQLRELTNKMQLLLVDTKPSQYETDIDCQFWFQPKVIYEIKCADLTISPIHHCGMGLVHPSKGISVRFPRFVRQREDKTVDQTTTSDQVVEMYQNQFYCLKNLSFFFVHCTFFFKNCCCFKMHYKILKNMHIFPSVLFFVFNMKKVD</sequence>
<dbReference type="NCBIfam" id="TIGR00574">
    <property type="entry name" value="dnl1"/>
    <property type="match status" value="1"/>
</dbReference>
<evidence type="ECO:0000256" key="5">
    <source>
        <dbReference type="ARBA" id="ARBA00022840"/>
    </source>
</evidence>
<proteinExistence type="inferred from homology"/>
<organism evidence="10 11">
    <name type="scientific">Reticulomyxa filosa</name>
    <dbReference type="NCBI Taxonomy" id="46433"/>
    <lineage>
        <taxon>Eukaryota</taxon>
        <taxon>Sar</taxon>
        <taxon>Rhizaria</taxon>
        <taxon>Retaria</taxon>
        <taxon>Foraminifera</taxon>
        <taxon>Monothalamids</taxon>
        <taxon>Reticulomyxidae</taxon>
        <taxon>Reticulomyxa</taxon>
    </lineage>
</organism>
<keyword evidence="4" id="KW-0547">Nucleotide-binding</keyword>
<dbReference type="OMA" id="LESAMQC"/>
<dbReference type="InterPro" id="IPR000977">
    <property type="entry name" value="DNA_ligase_ATP-dep"/>
</dbReference>
<protein>
    <recommendedName>
        <fullName evidence="6">DNA ligase 1</fullName>
    </recommendedName>
    <alternativeName>
        <fullName evidence="7">DNA ligase I</fullName>
    </alternativeName>
</protein>
<keyword evidence="2" id="KW-0436">Ligase</keyword>
<accession>X6MYN9</accession>
<gene>
    <name evidence="10" type="ORF">RFI_18662</name>
</gene>
<dbReference type="InterPro" id="IPR012340">
    <property type="entry name" value="NA-bd_OB-fold"/>
</dbReference>
<comment type="caution">
    <text evidence="10">The sequence shown here is derived from an EMBL/GenBank/DDBJ whole genome shotgun (WGS) entry which is preliminary data.</text>
</comment>
<evidence type="ECO:0000256" key="1">
    <source>
        <dbReference type="ARBA" id="ARBA00007572"/>
    </source>
</evidence>
<evidence type="ECO:0000313" key="11">
    <source>
        <dbReference type="Proteomes" id="UP000023152"/>
    </source>
</evidence>
<evidence type="ECO:0000256" key="8">
    <source>
        <dbReference type="RuleBase" id="RU004196"/>
    </source>
</evidence>
<reference evidence="10 11" key="1">
    <citation type="journal article" date="2013" name="Curr. Biol.">
        <title>The Genome of the Foraminiferan Reticulomyxa filosa.</title>
        <authorList>
            <person name="Glockner G."/>
            <person name="Hulsmann N."/>
            <person name="Schleicher M."/>
            <person name="Noegel A.A."/>
            <person name="Eichinger L."/>
            <person name="Gallinger C."/>
            <person name="Pawlowski J."/>
            <person name="Sierra R."/>
            <person name="Euteneuer U."/>
            <person name="Pillet L."/>
            <person name="Moustafa A."/>
            <person name="Platzer M."/>
            <person name="Groth M."/>
            <person name="Szafranski K."/>
            <person name="Schliwa M."/>
        </authorList>
    </citation>
    <scope>NUCLEOTIDE SEQUENCE [LARGE SCALE GENOMIC DNA]</scope>
</reference>
<name>X6MYN9_RETFI</name>
<dbReference type="PANTHER" id="PTHR45674:SF4">
    <property type="entry name" value="DNA LIGASE 1"/>
    <property type="match status" value="1"/>
</dbReference>